<comment type="similarity">
    <text evidence="2">Belongs to the DsbD family.</text>
</comment>
<evidence type="ECO:0000256" key="2">
    <source>
        <dbReference type="ARBA" id="ARBA00006143"/>
    </source>
</evidence>
<dbReference type="AlphaFoldDB" id="A0A3B0TTX8"/>
<evidence type="ECO:0000313" key="8">
    <source>
        <dbReference type="EMBL" id="VAW16887.1"/>
    </source>
</evidence>
<feature type="transmembrane region" description="Helical" evidence="6">
    <location>
        <begin position="211"/>
        <end position="236"/>
    </location>
</feature>
<dbReference type="Pfam" id="PF02683">
    <property type="entry name" value="DsbD_TM"/>
    <property type="match status" value="1"/>
</dbReference>
<feature type="transmembrane region" description="Helical" evidence="6">
    <location>
        <begin position="91"/>
        <end position="111"/>
    </location>
</feature>
<comment type="subcellular location">
    <subcellularLocation>
        <location evidence="1">Membrane</location>
        <topology evidence="1">Multi-pass membrane protein</topology>
    </subcellularLocation>
</comment>
<sequence>MAFEITYTIALLAGLLSFLSPCVLPLVPPYLCYLGGTSIEEFAEGKKIDRAVQRRMIVSSLCFVAGFTTVFVTLGATASVLGRVIAQNLDILAQIAGVVIIVMGLHFLGLFKIPLLYREARYHHDARPAGLAGAYLIGVAFAFGWTPCIGPVLAAILGVAATQDSIDLGMALLAVYSLGLGIPFVLAAFAVKPFLRFMARFRSHIGKVEKVMGGALVLTGVLFITGSLNAFSFWLLDAFPALGNIEALVLGG</sequence>
<feature type="domain" description="Cytochrome C biogenesis protein transmembrane" evidence="7">
    <location>
        <begin position="7"/>
        <end position="205"/>
    </location>
</feature>
<feature type="transmembrane region" description="Helical" evidence="6">
    <location>
        <begin position="168"/>
        <end position="191"/>
    </location>
</feature>
<evidence type="ECO:0000259" key="7">
    <source>
        <dbReference type="Pfam" id="PF02683"/>
    </source>
</evidence>
<proteinExistence type="inferred from homology"/>
<dbReference type="EMBL" id="UOEM01000099">
    <property type="protein sequence ID" value="VAW16887.1"/>
    <property type="molecule type" value="Genomic_DNA"/>
</dbReference>
<gene>
    <name evidence="8" type="ORF">MNBD_ALPHA09-1855</name>
</gene>
<accession>A0A3B0TTX8</accession>
<keyword evidence="5 6" id="KW-0472">Membrane</keyword>
<feature type="transmembrane region" description="Helical" evidence="6">
    <location>
        <begin position="6"/>
        <end position="27"/>
    </location>
</feature>
<dbReference type="PANTHER" id="PTHR31272:SF4">
    <property type="entry name" value="CYTOCHROME C-TYPE BIOGENESIS PROTEIN HI_1454-RELATED"/>
    <property type="match status" value="1"/>
</dbReference>
<evidence type="ECO:0000256" key="6">
    <source>
        <dbReference type="SAM" id="Phobius"/>
    </source>
</evidence>
<keyword evidence="4 6" id="KW-1133">Transmembrane helix</keyword>
<reference evidence="8" key="1">
    <citation type="submission" date="2018-06" db="EMBL/GenBank/DDBJ databases">
        <authorList>
            <person name="Zhirakovskaya E."/>
        </authorList>
    </citation>
    <scope>NUCLEOTIDE SEQUENCE</scope>
</reference>
<evidence type="ECO:0000256" key="3">
    <source>
        <dbReference type="ARBA" id="ARBA00022692"/>
    </source>
</evidence>
<keyword evidence="3 6" id="KW-0812">Transmembrane</keyword>
<dbReference type="GO" id="GO:0016020">
    <property type="term" value="C:membrane"/>
    <property type="evidence" value="ECO:0007669"/>
    <property type="project" value="UniProtKB-SubCell"/>
</dbReference>
<evidence type="ECO:0000256" key="5">
    <source>
        <dbReference type="ARBA" id="ARBA00023136"/>
    </source>
</evidence>
<name>A0A3B0TTX8_9ZZZZ</name>
<evidence type="ECO:0000256" key="1">
    <source>
        <dbReference type="ARBA" id="ARBA00004141"/>
    </source>
</evidence>
<evidence type="ECO:0000256" key="4">
    <source>
        <dbReference type="ARBA" id="ARBA00022989"/>
    </source>
</evidence>
<dbReference type="GO" id="GO:0017004">
    <property type="term" value="P:cytochrome complex assembly"/>
    <property type="evidence" value="ECO:0007669"/>
    <property type="project" value="InterPro"/>
</dbReference>
<dbReference type="InterPro" id="IPR051790">
    <property type="entry name" value="Cytochrome_c-biogenesis_DsbD"/>
</dbReference>
<dbReference type="PANTHER" id="PTHR31272">
    <property type="entry name" value="CYTOCHROME C-TYPE BIOGENESIS PROTEIN HI_1454-RELATED"/>
    <property type="match status" value="1"/>
</dbReference>
<organism evidence="8">
    <name type="scientific">hydrothermal vent metagenome</name>
    <dbReference type="NCBI Taxonomy" id="652676"/>
    <lineage>
        <taxon>unclassified sequences</taxon>
        <taxon>metagenomes</taxon>
        <taxon>ecological metagenomes</taxon>
    </lineage>
</organism>
<feature type="transmembrane region" description="Helical" evidence="6">
    <location>
        <begin position="132"/>
        <end position="156"/>
    </location>
</feature>
<dbReference type="InterPro" id="IPR003834">
    <property type="entry name" value="Cyt_c_assmbl_TM_dom"/>
</dbReference>
<feature type="transmembrane region" description="Helical" evidence="6">
    <location>
        <begin position="56"/>
        <end position="85"/>
    </location>
</feature>
<protein>
    <submittedName>
        <fullName evidence="8">Cytochrome c-type biogenesis protein CcdA (DsbD analog)</fullName>
    </submittedName>
</protein>